<dbReference type="EMBL" id="CP001281">
    <property type="protein sequence ID" value="ACR01388.1"/>
    <property type="molecule type" value="Genomic_DNA"/>
</dbReference>
<dbReference type="InterPro" id="IPR007459">
    <property type="entry name" value="DNA_pol3_chi"/>
</dbReference>
<name>C4KAG2_THASP</name>
<dbReference type="GO" id="GO:0032298">
    <property type="term" value="P:positive regulation of DNA-templated DNA replication initiation"/>
    <property type="evidence" value="ECO:0007669"/>
    <property type="project" value="TreeGrafter"/>
</dbReference>
<dbReference type="GO" id="GO:0003887">
    <property type="term" value="F:DNA-directed DNA polymerase activity"/>
    <property type="evidence" value="ECO:0007669"/>
    <property type="project" value="InterPro"/>
</dbReference>
<dbReference type="KEGG" id="tmz:Tmz1t_2788"/>
<evidence type="ECO:0000313" key="2">
    <source>
        <dbReference type="EMBL" id="TXH86919.1"/>
    </source>
</evidence>
<dbReference type="AlphaFoldDB" id="C4KAG2"/>
<evidence type="ECO:0000313" key="1">
    <source>
        <dbReference type="EMBL" id="ACR01388.1"/>
    </source>
</evidence>
<dbReference type="InterPro" id="IPR036768">
    <property type="entry name" value="PolIII_chi_sf"/>
</dbReference>
<reference evidence="2 4" key="3">
    <citation type="submission" date="2018-09" db="EMBL/GenBank/DDBJ databases">
        <title>Metagenome Assembled Genomes from an Advanced Water Purification Facility.</title>
        <authorList>
            <person name="Stamps B.W."/>
            <person name="Spear J.R."/>
        </authorList>
    </citation>
    <scope>NUCLEOTIDE SEQUENCE [LARGE SCALE GENOMIC DNA]</scope>
    <source>
        <strain evidence="2">Bin_27_1</strain>
    </source>
</reference>
<dbReference type="SUPFAM" id="SSF102400">
    <property type="entry name" value="DNA polymerase III chi subunit"/>
    <property type="match status" value="1"/>
</dbReference>
<dbReference type="GO" id="GO:0003677">
    <property type="term" value="F:DNA binding"/>
    <property type="evidence" value="ECO:0007669"/>
    <property type="project" value="InterPro"/>
</dbReference>
<dbReference type="PANTHER" id="PTHR38767">
    <property type="entry name" value="DNA POLYMERASE III SUBUNIT CHI"/>
    <property type="match status" value="1"/>
</dbReference>
<dbReference type="STRING" id="85643.Tmz1t_2788"/>
<reference evidence="3" key="1">
    <citation type="submission" date="2009-05" db="EMBL/GenBank/DDBJ databases">
        <title>Complete sequence of chromosome of Thauera sp. MZ1T.</title>
        <authorList>
            <consortium name="US DOE Joint Genome Institute"/>
            <person name="Lucas S."/>
            <person name="Copeland A."/>
            <person name="Lapidus A."/>
            <person name="Glavina del Rio T."/>
            <person name="Dalin E."/>
            <person name="Tice H."/>
            <person name="Bruce D."/>
            <person name="Goodwin L."/>
            <person name="Pitluck S."/>
            <person name="Sims D."/>
            <person name="Brettin T."/>
            <person name="Detter J.C."/>
            <person name="Han C."/>
            <person name="Larimer F."/>
            <person name="Land M."/>
            <person name="Hauser L."/>
            <person name="Kyrpides N."/>
            <person name="Mikhailova N."/>
            <person name="Sayler G.S."/>
        </authorList>
    </citation>
    <scope>NUCLEOTIDE SEQUENCE [LARGE SCALE GENOMIC DNA]</scope>
    <source>
        <strain evidence="3">MZ1T</strain>
    </source>
</reference>
<dbReference type="PANTHER" id="PTHR38767:SF1">
    <property type="entry name" value="DNA POLYMERASE III SUBUNIT CHI"/>
    <property type="match status" value="1"/>
</dbReference>
<accession>C4KAG2</accession>
<gene>
    <name evidence="1" type="ordered locus">Tmz1t_2788</name>
    <name evidence="2" type="ORF">E6Q80_06915</name>
</gene>
<dbReference type="GO" id="GO:0006260">
    <property type="term" value="P:DNA replication"/>
    <property type="evidence" value="ECO:0007669"/>
    <property type="project" value="InterPro"/>
</dbReference>
<keyword evidence="3" id="KW-1185">Reference proteome</keyword>
<dbReference type="OrthoDB" id="5297568at2"/>
<evidence type="ECO:0000313" key="3">
    <source>
        <dbReference type="Proteomes" id="UP000002186"/>
    </source>
</evidence>
<dbReference type="RefSeq" id="WP_004300521.1">
    <property type="nucleotide sequence ID" value="NC_011662.2"/>
</dbReference>
<sequence length="146" mass="16002">MAPRVQFYHNTPDRLALAHELAAGAHARGRKVALRCTDATQLRRLDQALWTAVPLDFVPHVGVGSALAAETPVVLGAAGEPCPWPHADMLFNLADDVPAEAEGFRMVVEIVGRDAAEVHAARLRWAAYRQRGYELKAFDAERRVAL</sequence>
<protein>
    <submittedName>
        <fullName evidence="1">DNA polymerase III chi subunit HolC</fullName>
    </submittedName>
    <submittedName>
        <fullName evidence="2">DNA polymerase III subunit chi</fullName>
    </submittedName>
</protein>
<dbReference type="EMBL" id="SSFD01000097">
    <property type="protein sequence ID" value="TXH86919.1"/>
    <property type="molecule type" value="Genomic_DNA"/>
</dbReference>
<dbReference type="HOGENOM" id="CLU_131584_2_1_4"/>
<accession>A0A5C7STF9</accession>
<evidence type="ECO:0000313" key="4">
    <source>
        <dbReference type="Proteomes" id="UP000321192"/>
    </source>
</evidence>
<proteinExistence type="predicted"/>
<dbReference type="Proteomes" id="UP000002186">
    <property type="component" value="Chromosome"/>
</dbReference>
<dbReference type="Proteomes" id="UP000321192">
    <property type="component" value="Unassembled WGS sequence"/>
</dbReference>
<dbReference type="eggNOG" id="COG2927">
    <property type="taxonomic scope" value="Bacteria"/>
</dbReference>
<dbReference type="Pfam" id="PF04364">
    <property type="entry name" value="DNA_pol3_chi"/>
    <property type="match status" value="1"/>
</dbReference>
<dbReference type="Gene3D" id="3.40.50.10110">
    <property type="entry name" value="DNA polymerase III subunit chi"/>
    <property type="match status" value="1"/>
</dbReference>
<organism evidence="1 3">
    <name type="scientific">Thauera aminoaromatica</name>
    <dbReference type="NCBI Taxonomy" id="164330"/>
    <lineage>
        <taxon>Bacteria</taxon>
        <taxon>Pseudomonadati</taxon>
        <taxon>Pseudomonadota</taxon>
        <taxon>Betaproteobacteria</taxon>
        <taxon>Rhodocyclales</taxon>
        <taxon>Zoogloeaceae</taxon>
        <taxon>Thauera</taxon>
    </lineage>
</organism>
<reference evidence="1 3" key="2">
    <citation type="journal article" date="2012" name="Stand. Genomic Sci.">
        <title>Complete genome sequence of Thauera aminoaromatica strain MZ1T.</title>
        <authorList>
            <person name="Jiang K."/>
            <person name="Sanseverino J."/>
            <person name="Chauhan A."/>
            <person name="Lucas S."/>
            <person name="Copeland A."/>
            <person name="Lapidus A."/>
            <person name="Del Rio T.G."/>
            <person name="Dalin E."/>
            <person name="Tice H."/>
            <person name="Bruce D."/>
            <person name="Goodwin L."/>
            <person name="Pitluck S."/>
            <person name="Sims D."/>
            <person name="Brettin T."/>
            <person name="Detter J.C."/>
            <person name="Han C."/>
            <person name="Chang Y.J."/>
            <person name="Larimer F."/>
            <person name="Land M."/>
            <person name="Hauser L."/>
            <person name="Kyrpides N.C."/>
            <person name="Mikhailova N."/>
            <person name="Moser S."/>
            <person name="Jegier P."/>
            <person name="Close D."/>
            <person name="Debruyn J.M."/>
            <person name="Wang Y."/>
            <person name="Layton A.C."/>
            <person name="Allen M.S."/>
            <person name="Sayler G.S."/>
        </authorList>
    </citation>
    <scope>NUCLEOTIDE SEQUENCE [LARGE SCALE GENOMIC DNA]</scope>
    <source>
        <strain evidence="1 3">MZ1T</strain>
    </source>
</reference>